<keyword evidence="9 11" id="KW-0413">Isomerase</keyword>
<name>A0AAI9DA96_PROST</name>
<evidence type="ECO:0000256" key="6">
    <source>
        <dbReference type="ARBA" id="ARBA00022490"/>
    </source>
</evidence>
<dbReference type="EMBL" id="ABMABF030000003">
    <property type="protein sequence ID" value="EMJ5133409.1"/>
    <property type="molecule type" value="Genomic_DNA"/>
</dbReference>
<accession>A0AAI9DA96</accession>
<dbReference type="SUPFAM" id="SSF51366">
    <property type="entry name" value="Ribulose-phoshate binding barrel"/>
    <property type="match status" value="1"/>
</dbReference>
<protein>
    <recommendedName>
        <fullName evidence="5">1-(5-phosphoribosyl)-5-[(5-phosphoribosylamino)methylideneamino]imidazole-4-carboxamideisomerase</fullName>
        <ecNumber evidence="5">5.3.1.16</ecNumber>
    </recommendedName>
</protein>
<evidence type="ECO:0000313" key="11">
    <source>
        <dbReference type="EMBL" id="EMJ5133409.1"/>
    </source>
</evidence>
<evidence type="ECO:0000256" key="5">
    <source>
        <dbReference type="ARBA" id="ARBA00012550"/>
    </source>
</evidence>
<dbReference type="EC" id="5.3.1.16" evidence="5"/>
<comment type="caution">
    <text evidence="11">The sequence shown here is derived from an EMBL/GenBank/DDBJ whole genome shotgun (WGS) entry which is preliminary data.</text>
</comment>
<keyword evidence="6" id="KW-0963">Cytoplasm</keyword>
<keyword evidence="7 10" id="KW-0028">Amino-acid biosynthesis</keyword>
<comment type="subcellular location">
    <subcellularLocation>
        <location evidence="2">Cytoplasm</location>
    </subcellularLocation>
</comment>
<reference evidence="11" key="1">
    <citation type="submission" date="2024-02" db="EMBL/GenBank/DDBJ databases">
        <authorList>
            <consortium name="Clinical and Environmental Microbiology Branch: Whole genome sequencing antimicrobial resistance pathogens in the healthcare setting"/>
        </authorList>
    </citation>
    <scope>NUCLEOTIDE SEQUENCE</scope>
    <source>
        <strain evidence="11">2021GO-0154</strain>
    </source>
</reference>
<dbReference type="CDD" id="cd04732">
    <property type="entry name" value="HisA"/>
    <property type="match status" value="1"/>
</dbReference>
<sequence length="258" mass="28105">MTTPFDIYPSIDIVSGFAMVSQAAIKMTLENSYDQSHVSKMILGTPTEVINKWQNEGAKKVHIVDLNAAAGTGDNYQAVKQAISMSHVRAQVCGGIRDDRTLERALNLGCERVNIGTAVLENIKWCEKVIKEHGNKIAIALDVKQINGDYYLTSRGWRVNGGLLWPVLDKLNKLGCLRYVVTDVEKGGMLSKPNFDLLKKVCAKTDSPIIAGGGVSSLNDIITLSDMRELGIEGVILGQALHIGIINIPSILSIVKFN</sequence>
<evidence type="ECO:0000256" key="1">
    <source>
        <dbReference type="ARBA" id="ARBA00000901"/>
    </source>
</evidence>
<evidence type="ECO:0000256" key="10">
    <source>
        <dbReference type="RuleBase" id="RU003657"/>
    </source>
</evidence>
<evidence type="ECO:0000256" key="7">
    <source>
        <dbReference type="ARBA" id="ARBA00022605"/>
    </source>
</evidence>
<comment type="similarity">
    <text evidence="4 10">Belongs to the HisA/HisF family.</text>
</comment>
<dbReference type="InterPro" id="IPR011060">
    <property type="entry name" value="RibuloseP-bd_barrel"/>
</dbReference>
<dbReference type="Pfam" id="PF00977">
    <property type="entry name" value="His_biosynth"/>
    <property type="match status" value="1"/>
</dbReference>
<dbReference type="GO" id="GO:0005737">
    <property type="term" value="C:cytoplasm"/>
    <property type="evidence" value="ECO:0007669"/>
    <property type="project" value="UniProtKB-SubCell"/>
</dbReference>
<evidence type="ECO:0000256" key="9">
    <source>
        <dbReference type="ARBA" id="ARBA00023235"/>
    </source>
</evidence>
<evidence type="ECO:0000256" key="8">
    <source>
        <dbReference type="ARBA" id="ARBA00023102"/>
    </source>
</evidence>
<dbReference type="InterPro" id="IPR006062">
    <property type="entry name" value="His_biosynth"/>
</dbReference>
<keyword evidence="8 10" id="KW-0368">Histidine biosynthesis</keyword>
<dbReference type="GO" id="GO:0000162">
    <property type="term" value="P:L-tryptophan biosynthetic process"/>
    <property type="evidence" value="ECO:0007669"/>
    <property type="project" value="TreeGrafter"/>
</dbReference>
<dbReference type="InterPro" id="IPR013785">
    <property type="entry name" value="Aldolase_TIM"/>
</dbReference>
<dbReference type="InterPro" id="IPR023016">
    <property type="entry name" value="HisA/PriA"/>
</dbReference>
<evidence type="ECO:0000256" key="4">
    <source>
        <dbReference type="ARBA" id="ARBA00009667"/>
    </source>
</evidence>
<gene>
    <name evidence="11" type="ORF">RG298_001091</name>
</gene>
<organism evidence="11">
    <name type="scientific">Providencia stuartii</name>
    <dbReference type="NCBI Taxonomy" id="588"/>
    <lineage>
        <taxon>Bacteria</taxon>
        <taxon>Pseudomonadati</taxon>
        <taxon>Pseudomonadota</taxon>
        <taxon>Gammaproteobacteria</taxon>
        <taxon>Enterobacterales</taxon>
        <taxon>Morganellaceae</taxon>
        <taxon>Providencia</taxon>
    </lineage>
</organism>
<dbReference type="AlphaFoldDB" id="A0AAI9DA96"/>
<dbReference type="InterPro" id="IPR044524">
    <property type="entry name" value="Isoase_HisA-like"/>
</dbReference>
<dbReference type="PANTHER" id="PTHR43090:SF2">
    <property type="entry name" value="1-(5-PHOSPHORIBOSYL)-5-[(5-PHOSPHORIBOSYLAMINO)METHYLIDENEAMINO] IMIDAZOLE-4-CARBOXAMIDE ISOMERASE"/>
    <property type="match status" value="1"/>
</dbReference>
<evidence type="ECO:0000256" key="2">
    <source>
        <dbReference type="ARBA" id="ARBA00004496"/>
    </source>
</evidence>
<proteinExistence type="inferred from homology"/>
<comment type="pathway">
    <text evidence="3">Amino-acid biosynthesis; L-histidine biosynthesis; L-histidine from 5-phospho-alpha-D-ribose 1-diphosphate: step 4/9.</text>
</comment>
<dbReference type="PANTHER" id="PTHR43090">
    <property type="entry name" value="1-(5-PHOSPHORIBOSYL)-5-[(5-PHOSPHORIBOSYLAMINO)METHYLIDENEAMINO] IMIDAZOLE-4-CARBOXAMIDE ISOMERASE"/>
    <property type="match status" value="1"/>
</dbReference>
<dbReference type="GO" id="GO:0000105">
    <property type="term" value="P:L-histidine biosynthetic process"/>
    <property type="evidence" value="ECO:0007669"/>
    <property type="project" value="UniProtKB-KW"/>
</dbReference>
<dbReference type="GO" id="GO:0003949">
    <property type="term" value="F:1-(5-phosphoribosyl)-5-[(5-phosphoribosylamino)methylideneamino]imidazole-4-carboxamide isomerase activity"/>
    <property type="evidence" value="ECO:0007669"/>
    <property type="project" value="UniProtKB-EC"/>
</dbReference>
<evidence type="ECO:0000256" key="3">
    <source>
        <dbReference type="ARBA" id="ARBA00005133"/>
    </source>
</evidence>
<dbReference type="Gene3D" id="3.20.20.70">
    <property type="entry name" value="Aldolase class I"/>
    <property type="match status" value="1"/>
</dbReference>
<comment type="catalytic activity">
    <reaction evidence="1">
        <text>1-(5-phospho-beta-D-ribosyl)-5-[(5-phospho-beta-D-ribosylamino)methylideneamino]imidazole-4-carboxamide = 5-[(5-phospho-1-deoxy-D-ribulos-1-ylimino)methylamino]-1-(5-phospho-beta-D-ribosyl)imidazole-4-carboxamide</text>
        <dbReference type="Rhea" id="RHEA:15469"/>
        <dbReference type="ChEBI" id="CHEBI:58435"/>
        <dbReference type="ChEBI" id="CHEBI:58525"/>
        <dbReference type="EC" id="5.3.1.16"/>
    </reaction>
</comment>